<comment type="function">
    <text evidence="4">The H protein shuttles the methylamine group of glycine from the P protein to the T protein.</text>
</comment>
<keyword evidence="2 3" id="KW-0450">Lipoyl</keyword>
<keyword evidence="4" id="KW-0496">Mitochondrion</keyword>
<comment type="cofactor">
    <cofactor evidence="4">
        <name>(R)-lipoate</name>
        <dbReference type="ChEBI" id="CHEBI:83088"/>
    </cofactor>
    <text evidence="4">Binds 1 lipoyl cofactor covalently.</text>
</comment>
<evidence type="ECO:0000313" key="7">
    <source>
        <dbReference type="Proteomes" id="UP001344447"/>
    </source>
</evidence>
<comment type="subunit">
    <text evidence="4">The glycine cleavage system is composed of four proteins: P, T, L and H.</text>
</comment>
<comment type="subcellular location">
    <subcellularLocation>
        <location evidence="4">Mitochondrion</location>
    </subcellularLocation>
</comment>
<dbReference type="InterPro" id="IPR011053">
    <property type="entry name" value="Single_hybrid_motif"/>
</dbReference>
<dbReference type="InterPro" id="IPR000089">
    <property type="entry name" value="Biotin_lipoyl"/>
</dbReference>
<dbReference type="InterPro" id="IPR017453">
    <property type="entry name" value="GCV_H_sub"/>
</dbReference>
<dbReference type="Gene3D" id="2.40.50.100">
    <property type="match status" value="1"/>
</dbReference>
<evidence type="ECO:0000313" key="6">
    <source>
        <dbReference type="EMBL" id="KAK5578597.1"/>
    </source>
</evidence>
<evidence type="ECO:0000256" key="1">
    <source>
        <dbReference type="ARBA" id="ARBA00009249"/>
    </source>
</evidence>
<name>A0AAN7TQS3_9MYCE</name>
<dbReference type="EMBL" id="JAVFKY010000003">
    <property type="protein sequence ID" value="KAK5578597.1"/>
    <property type="molecule type" value="Genomic_DNA"/>
</dbReference>
<dbReference type="InterPro" id="IPR033753">
    <property type="entry name" value="GCV_H/Fam206"/>
</dbReference>
<comment type="caution">
    <text evidence="6">The sequence shown here is derived from an EMBL/GenBank/DDBJ whole genome shotgun (WGS) entry which is preliminary data.</text>
</comment>
<evidence type="ECO:0000259" key="5">
    <source>
        <dbReference type="PROSITE" id="PS50968"/>
    </source>
</evidence>
<dbReference type="PROSITE" id="PS50968">
    <property type="entry name" value="BIOTINYL_LIPOYL"/>
    <property type="match status" value="1"/>
</dbReference>
<dbReference type="NCBIfam" id="NF002270">
    <property type="entry name" value="PRK01202.1"/>
    <property type="match status" value="1"/>
</dbReference>
<reference evidence="6 7" key="1">
    <citation type="submission" date="2023-11" db="EMBL/GenBank/DDBJ databases">
        <title>Dfirmibasis_genome.</title>
        <authorList>
            <person name="Edelbroek B."/>
            <person name="Kjellin J."/>
            <person name="Jerlstrom-Hultqvist J."/>
            <person name="Soderbom F."/>
        </authorList>
    </citation>
    <scope>NUCLEOTIDE SEQUENCE [LARGE SCALE GENOMIC DNA]</scope>
    <source>
        <strain evidence="6 7">TNS-C-14</strain>
    </source>
</reference>
<protein>
    <recommendedName>
        <fullName evidence="4">Glycine cleavage system H protein</fullName>
    </recommendedName>
</protein>
<dbReference type="GO" id="GO:0005739">
    <property type="term" value="C:mitochondrion"/>
    <property type="evidence" value="ECO:0007669"/>
    <property type="project" value="UniProtKB-SubCell"/>
</dbReference>
<dbReference type="PANTHER" id="PTHR11715:SF3">
    <property type="entry name" value="GLYCINE CLEAVAGE SYSTEM H PROTEIN-RELATED"/>
    <property type="match status" value="1"/>
</dbReference>
<feature type="domain" description="Lipoyl-binding" evidence="5">
    <location>
        <begin position="41"/>
        <end position="122"/>
    </location>
</feature>
<keyword evidence="4" id="KW-0809">Transit peptide</keyword>
<organism evidence="6 7">
    <name type="scientific">Dictyostelium firmibasis</name>
    <dbReference type="NCBI Taxonomy" id="79012"/>
    <lineage>
        <taxon>Eukaryota</taxon>
        <taxon>Amoebozoa</taxon>
        <taxon>Evosea</taxon>
        <taxon>Eumycetozoa</taxon>
        <taxon>Dictyostelia</taxon>
        <taxon>Dictyosteliales</taxon>
        <taxon>Dictyosteliaceae</taxon>
        <taxon>Dictyostelium</taxon>
    </lineage>
</organism>
<dbReference type="CDD" id="cd06848">
    <property type="entry name" value="GCS_H"/>
    <property type="match status" value="1"/>
</dbReference>
<dbReference type="NCBIfam" id="TIGR00527">
    <property type="entry name" value="gcvH"/>
    <property type="match status" value="1"/>
</dbReference>
<dbReference type="GO" id="GO:0009249">
    <property type="term" value="P:protein lipoylation"/>
    <property type="evidence" value="ECO:0007669"/>
    <property type="project" value="TreeGrafter"/>
</dbReference>
<gene>
    <name evidence="6" type="ORF">RB653_008269</name>
</gene>
<sequence>MLKTLRFGTRTFNQSLNTINRNFCTKYTKDHEWVNSLGSQKYRMGITDYAQRHLGDIVFVELPGNRKYEEGSPISTVESVKAVGEVFMPMEGSITKVNEIVTNEPELMNSEPMGDGWICEFESSKTDIFNSLMTEKEYEKYTENQ</sequence>
<comment type="similarity">
    <text evidence="1 4">Belongs to the GcvH family.</text>
</comment>
<evidence type="ECO:0000256" key="4">
    <source>
        <dbReference type="RuleBase" id="RU364055"/>
    </source>
</evidence>
<dbReference type="Proteomes" id="UP001344447">
    <property type="component" value="Unassembled WGS sequence"/>
</dbReference>
<proteinExistence type="inferred from homology"/>
<evidence type="ECO:0000256" key="2">
    <source>
        <dbReference type="ARBA" id="ARBA00022823"/>
    </source>
</evidence>
<evidence type="ECO:0000256" key="3">
    <source>
        <dbReference type="PIRSR" id="PIRSR617453-50"/>
    </source>
</evidence>
<dbReference type="GO" id="GO:0005960">
    <property type="term" value="C:glycine cleavage complex"/>
    <property type="evidence" value="ECO:0007669"/>
    <property type="project" value="UniProtKB-UniRule"/>
</dbReference>
<dbReference type="PANTHER" id="PTHR11715">
    <property type="entry name" value="GLYCINE CLEAVAGE SYSTEM H PROTEIN"/>
    <property type="match status" value="1"/>
</dbReference>
<keyword evidence="7" id="KW-1185">Reference proteome</keyword>
<feature type="modified residue" description="N6-lipoyllysine" evidence="3">
    <location>
        <position position="81"/>
    </location>
</feature>
<accession>A0AAN7TQS3</accession>
<dbReference type="SUPFAM" id="SSF51230">
    <property type="entry name" value="Single hybrid motif"/>
    <property type="match status" value="1"/>
</dbReference>
<dbReference type="AlphaFoldDB" id="A0AAN7TQS3"/>
<dbReference type="Pfam" id="PF01597">
    <property type="entry name" value="GCV_H"/>
    <property type="match status" value="1"/>
</dbReference>
<dbReference type="GO" id="GO:0019464">
    <property type="term" value="P:glycine decarboxylation via glycine cleavage system"/>
    <property type="evidence" value="ECO:0007669"/>
    <property type="project" value="UniProtKB-UniRule"/>
</dbReference>
<dbReference type="InterPro" id="IPR002930">
    <property type="entry name" value="GCV_H"/>
</dbReference>